<reference evidence="10 11" key="2">
    <citation type="submission" date="2012-06" db="EMBL/GenBank/DDBJ databases">
        <authorList>
            <person name="Fiebig A."/>
        </authorList>
    </citation>
    <scope>NUCLEOTIDE SEQUENCE [LARGE SCALE GENOMIC DNA]</scope>
    <source>
        <strain evidence="10 11">DFL-43</strain>
    </source>
</reference>
<evidence type="ECO:0000256" key="5">
    <source>
        <dbReference type="ARBA" id="ARBA00066825"/>
    </source>
</evidence>
<dbReference type="GO" id="GO:0034011">
    <property type="term" value="F:L-cysteate sulfo-lyase activity"/>
    <property type="evidence" value="ECO:0007669"/>
    <property type="project" value="UniProtKB-EC"/>
</dbReference>
<evidence type="ECO:0000256" key="1">
    <source>
        <dbReference type="ARBA" id="ARBA00001933"/>
    </source>
</evidence>
<dbReference type="InterPro" id="IPR005966">
    <property type="entry name" value="D-Cys_desShydrase"/>
</dbReference>
<evidence type="ECO:0000256" key="3">
    <source>
        <dbReference type="ARBA" id="ARBA00022898"/>
    </source>
</evidence>
<dbReference type="NCBIfam" id="NF003031">
    <property type="entry name" value="PRK03910.1-4"/>
    <property type="match status" value="1"/>
</dbReference>
<comment type="caution">
    <text evidence="10">The sequence shown here is derived from an EMBL/GenBank/DDBJ whole genome shotgun (WGS) entry which is preliminary data.</text>
</comment>
<organism evidence="10 11">
    <name type="scientific">Hoeflea phototrophica (strain DSM 17068 / NCIMB 14078 / DFL-43)</name>
    <dbReference type="NCBI Taxonomy" id="411684"/>
    <lineage>
        <taxon>Bacteria</taxon>
        <taxon>Pseudomonadati</taxon>
        <taxon>Pseudomonadota</taxon>
        <taxon>Alphaproteobacteria</taxon>
        <taxon>Hyphomicrobiales</taxon>
        <taxon>Rhizobiaceae</taxon>
        <taxon>Hoeflea</taxon>
    </lineage>
</organism>
<dbReference type="Pfam" id="PF00291">
    <property type="entry name" value="PALP"/>
    <property type="match status" value="1"/>
</dbReference>
<feature type="modified residue" description="N6-(pyridoxal phosphate)lysine" evidence="8">
    <location>
        <position position="76"/>
    </location>
</feature>
<dbReference type="STRING" id="411684.HPDFL43_02720"/>
<comment type="similarity">
    <text evidence="2">Belongs to the ACC deaminase/D-cysteine desulfhydrase family.</text>
</comment>
<name>A9D0W8_HOEPD</name>
<dbReference type="InterPro" id="IPR036052">
    <property type="entry name" value="TrpB-like_PALP_sf"/>
</dbReference>
<dbReference type="PANTHER" id="PTHR43780">
    <property type="entry name" value="1-AMINOCYCLOPROPANE-1-CARBOXYLATE DEAMINASE-RELATED"/>
    <property type="match status" value="1"/>
</dbReference>
<accession>A9D0W8</accession>
<evidence type="ECO:0000313" key="10">
    <source>
        <dbReference type="EMBL" id="EDQ35075.2"/>
    </source>
</evidence>
<dbReference type="InterPro" id="IPR001926">
    <property type="entry name" value="TrpB-like_PALP"/>
</dbReference>
<evidence type="ECO:0000256" key="8">
    <source>
        <dbReference type="PIRSR" id="PIRSR006278-2"/>
    </source>
</evidence>
<dbReference type="InterPro" id="IPR027278">
    <property type="entry name" value="ACCD_DCysDesulf"/>
</dbReference>
<feature type="domain" description="Tryptophan synthase beta chain-like PALP" evidence="9">
    <location>
        <begin position="37"/>
        <end position="345"/>
    </location>
</feature>
<dbReference type="SUPFAM" id="SSF53686">
    <property type="entry name" value="Tryptophan synthase beta subunit-like PLP-dependent enzymes"/>
    <property type="match status" value="1"/>
</dbReference>
<dbReference type="eggNOG" id="COG2515">
    <property type="taxonomic scope" value="Bacteria"/>
</dbReference>
<dbReference type="EMBL" id="ABIA03000002">
    <property type="protein sequence ID" value="EDQ35075.2"/>
    <property type="molecule type" value="Genomic_DNA"/>
</dbReference>
<evidence type="ECO:0000313" key="11">
    <source>
        <dbReference type="Proteomes" id="UP000004291"/>
    </source>
</evidence>
<dbReference type="EC" id="4.4.1.25" evidence="5"/>
<evidence type="ECO:0000256" key="7">
    <source>
        <dbReference type="PIRSR" id="PIRSR006278-1"/>
    </source>
</evidence>
<dbReference type="Proteomes" id="UP000004291">
    <property type="component" value="Chromosome"/>
</dbReference>
<dbReference type="FunFam" id="3.40.50.1100:FF:000017">
    <property type="entry name" value="D-cysteine desulfhydrase"/>
    <property type="match status" value="1"/>
</dbReference>
<dbReference type="RefSeq" id="WP_245271103.1">
    <property type="nucleotide sequence ID" value="NZ_CM002917.1"/>
</dbReference>
<sequence>MTEAKQMIEPGTRVSPEMTMSLCKDLSISLARFPRVQLGHFPTPLEPMDRLSEMLGGPRLWVKRDDCTGLSSGGNKTRKLEYLMADALDQGADTIITQGATQSNHARQTAAAAAKLGMACHILLEDRTGSSESNYTLNGNVLLDRLHGASVSKRPGGADMNAEMEALAEKLLAQGMNPYIIPGGGSNPIGALGYVNCARELAEQAASTGLHIDALVHATGSSGTQAGLVAGLAAIQSDMHLLGIGVRAPQPKQEQMVFDLAQRTADHMGTGLTIQRGDVRANCDYVGPGYGLPTDGMIKALKLLAETEGLLFDPVYSGKGLDGLIDQIRKGYFDGMNNVVFLHTGGSAALFGYPDIFGLPGYSD</sequence>
<evidence type="ECO:0000256" key="2">
    <source>
        <dbReference type="ARBA" id="ARBA00008639"/>
    </source>
</evidence>
<gene>
    <name evidence="10" type="ORF">HPDFL43_02720</name>
</gene>
<dbReference type="GO" id="GO:0019148">
    <property type="term" value="F:D-cysteine desulfhydrase activity"/>
    <property type="evidence" value="ECO:0007669"/>
    <property type="project" value="TreeGrafter"/>
</dbReference>
<evidence type="ECO:0000256" key="4">
    <source>
        <dbReference type="ARBA" id="ARBA00023239"/>
    </source>
</evidence>
<evidence type="ECO:0000259" key="9">
    <source>
        <dbReference type="Pfam" id="PF00291"/>
    </source>
</evidence>
<comment type="cofactor">
    <cofactor evidence="1">
        <name>pyridoxal 5'-phosphate</name>
        <dbReference type="ChEBI" id="CHEBI:597326"/>
    </cofactor>
</comment>
<keyword evidence="3 8" id="KW-0663">Pyridoxal phosphate</keyword>
<dbReference type="AlphaFoldDB" id="A9D0W8"/>
<protein>
    <recommendedName>
        <fullName evidence="6">L-cysteate sulfo-lyase</fullName>
        <ecNumber evidence="5">4.4.1.25</ecNumber>
    </recommendedName>
</protein>
<dbReference type="PIRSF" id="PIRSF006278">
    <property type="entry name" value="ACCD_DCysDesulf"/>
    <property type="match status" value="1"/>
</dbReference>
<dbReference type="Gene3D" id="3.40.50.1100">
    <property type="match status" value="2"/>
</dbReference>
<dbReference type="HOGENOM" id="CLU_048897_1_0_5"/>
<dbReference type="PANTHER" id="PTHR43780:SF2">
    <property type="entry name" value="1-AMINOCYCLOPROPANE-1-CARBOXYLATE DEAMINASE-RELATED"/>
    <property type="match status" value="1"/>
</dbReference>
<evidence type="ECO:0000256" key="6">
    <source>
        <dbReference type="ARBA" id="ARBA00068519"/>
    </source>
</evidence>
<proteinExistence type="inferred from homology"/>
<keyword evidence="11" id="KW-1185">Reference proteome</keyword>
<reference evidence="10 11" key="1">
    <citation type="submission" date="2007-10" db="EMBL/GenBank/DDBJ databases">
        <authorList>
            <person name="Wagner-Dobler I."/>
            <person name="Ferriera S."/>
            <person name="Johnson J."/>
            <person name="Kravitz S."/>
            <person name="Beeson K."/>
            <person name="Sutton G."/>
            <person name="Rogers Y.-H."/>
            <person name="Friedman R."/>
            <person name="Frazier M."/>
            <person name="Venter J.C."/>
        </authorList>
    </citation>
    <scope>NUCLEOTIDE SEQUENCE [LARGE SCALE GENOMIC DNA]</scope>
    <source>
        <strain evidence="10 11">DFL-43</strain>
    </source>
</reference>
<dbReference type="NCBIfam" id="TIGR01275">
    <property type="entry name" value="ACC_deam_rel"/>
    <property type="match status" value="1"/>
</dbReference>
<feature type="active site" description="Nucleophile" evidence="7">
    <location>
        <position position="103"/>
    </location>
</feature>
<keyword evidence="4 10" id="KW-0456">Lyase</keyword>